<keyword evidence="3" id="KW-1185">Reference proteome</keyword>
<sequence length="480" mass="55621">MTKKIVEERIDKSKRISHSNSKNELITIDRVQNIQVDNKEGLNMDSVKSVEPSNTAVHSMKKIDITNVPLEDNTKENTEHPDNQLHYLKASHGTDSHLDPKDSEELGVVHDSQNKPKNIIDPEVDNDAVYKLSKRAAKNSSQEYNAISVSDIKNEVEIHPKESCSNLDINSSMTKNHDIKQRYKVKDANDHTKIISKKRCEVCSNRRLYRPLSLESSTDNASTHSRHNQPTKSSDDYKCDSRQSHCRECKIHNCEDNIYRLFRRLMKSLRLHPYTCKHFLASKHLSSCECRNQRESCYCHYHNPSKQKYTNEVGFNNLRRHLSPRTIRLLQTLQRPSTVNNSSLRYIKKGSTYRLPSGDKLDMELNDTGRCYRCTASHPPSIEYDDPLNLYNSTNIATQQFHEIPNNLHPWYPTNPLIPYQPRLIVRNIPIPVVLPNNTPLNQSIYSHQLPTTNSFVHPTYHTLNTLQQIPYIPPYYIYP</sequence>
<evidence type="ECO:0000256" key="1">
    <source>
        <dbReference type="SAM" id="MobiDB-lite"/>
    </source>
</evidence>
<gene>
    <name evidence="2" type="ORF">EWB00_010628</name>
</gene>
<feature type="compositionally biased region" description="Polar residues" evidence="1">
    <location>
        <begin position="214"/>
        <end position="223"/>
    </location>
</feature>
<evidence type="ECO:0000313" key="3">
    <source>
        <dbReference type="Proteomes" id="UP000311919"/>
    </source>
</evidence>
<reference evidence="2 3" key="1">
    <citation type="submission" date="2019-03" db="EMBL/GenBank/DDBJ databases">
        <title>An improved genome assembly of the fluke Schistosoma japonicum.</title>
        <authorList>
            <person name="Hu W."/>
            <person name="Luo F."/>
            <person name="Yin M."/>
            <person name="Mo X."/>
            <person name="Sun C."/>
            <person name="Wu Q."/>
            <person name="Zhu B."/>
            <person name="Xiang M."/>
            <person name="Wang J."/>
            <person name="Wang Y."/>
            <person name="Zhang T."/>
            <person name="Xu B."/>
            <person name="Zheng H."/>
            <person name="Feng Z."/>
        </authorList>
    </citation>
    <scope>NUCLEOTIDE SEQUENCE [LARGE SCALE GENOMIC DNA]</scope>
    <source>
        <strain evidence="2">HuSjv2</strain>
        <tissue evidence="2">Worms</tissue>
    </source>
</reference>
<accession>A0A4Z2DND0</accession>
<comment type="caution">
    <text evidence="2">The sequence shown here is derived from an EMBL/GenBank/DDBJ whole genome shotgun (WGS) entry which is preliminary data.</text>
</comment>
<dbReference type="EMBL" id="SKCS01000084">
    <property type="protein sequence ID" value="TNN17902.1"/>
    <property type="molecule type" value="Genomic_DNA"/>
</dbReference>
<dbReference type="Proteomes" id="UP000311919">
    <property type="component" value="Unassembled WGS sequence"/>
</dbReference>
<organism evidence="2 3">
    <name type="scientific">Schistosoma japonicum</name>
    <name type="common">Blood fluke</name>
    <dbReference type="NCBI Taxonomy" id="6182"/>
    <lineage>
        <taxon>Eukaryota</taxon>
        <taxon>Metazoa</taxon>
        <taxon>Spiralia</taxon>
        <taxon>Lophotrochozoa</taxon>
        <taxon>Platyhelminthes</taxon>
        <taxon>Trematoda</taxon>
        <taxon>Digenea</taxon>
        <taxon>Strigeidida</taxon>
        <taxon>Schistosomatoidea</taxon>
        <taxon>Schistosomatidae</taxon>
        <taxon>Schistosoma</taxon>
    </lineage>
</organism>
<dbReference type="AlphaFoldDB" id="A0A4Z2DND0"/>
<proteinExistence type="predicted"/>
<feature type="region of interest" description="Disordered" evidence="1">
    <location>
        <begin position="214"/>
        <end position="237"/>
    </location>
</feature>
<name>A0A4Z2DND0_SCHJA</name>
<dbReference type="OrthoDB" id="6267267at2759"/>
<evidence type="ECO:0000313" key="2">
    <source>
        <dbReference type="EMBL" id="TNN17902.1"/>
    </source>
</evidence>
<protein>
    <submittedName>
        <fullName evidence="2">Spindle assembly checkpoint component MAD1 (Mitotic arrest deficient 1)</fullName>
    </submittedName>
</protein>